<dbReference type="Gene3D" id="2.60.120.560">
    <property type="entry name" value="Exo-inulinase, domain 1"/>
    <property type="match status" value="1"/>
</dbReference>
<dbReference type="GO" id="GO:0005737">
    <property type="term" value="C:cytoplasm"/>
    <property type="evidence" value="ECO:0007669"/>
    <property type="project" value="TreeGrafter"/>
</dbReference>
<dbReference type="InterPro" id="IPR013189">
    <property type="entry name" value="Glyco_hydro_32_C"/>
</dbReference>
<dbReference type="FunFam" id="2.115.10.20:FF:000003">
    <property type="entry name" value="Levanbiose-producing levanase"/>
    <property type="match status" value="1"/>
</dbReference>
<dbReference type="Gene3D" id="2.115.10.20">
    <property type="entry name" value="Glycosyl hydrolase domain, family 43"/>
    <property type="match status" value="1"/>
</dbReference>
<evidence type="ECO:0000259" key="7">
    <source>
        <dbReference type="Pfam" id="PF00251"/>
    </source>
</evidence>
<feature type="transmembrane region" description="Helical" evidence="6">
    <location>
        <begin position="7"/>
        <end position="26"/>
    </location>
</feature>
<proteinExistence type="inferred from homology"/>
<gene>
    <name evidence="9" type="ORF">DS031_22115</name>
</gene>
<evidence type="ECO:0000259" key="8">
    <source>
        <dbReference type="Pfam" id="PF08244"/>
    </source>
</evidence>
<dbReference type="Pfam" id="PF00251">
    <property type="entry name" value="Glyco_hydro_32N"/>
    <property type="match status" value="1"/>
</dbReference>
<dbReference type="Proteomes" id="UP000253314">
    <property type="component" value="Unassembled WGS sequence"/>
</dbReference>
<dbReference type="GO" id="GO:0005987">
    <property type="term" value="P:sucrose catabolic process"/>
    <property type="evidence" value="ECO:0007669"/>
    <property type="project" value="TreeGrafter"/>
</dbReference>
<evidence type="ECO:0000256" key="3">
    <source>
        <dbReference type="ARBA" id="ARBA00023277"/>
    </source>
</evidence>
<dbReference type="SUPFAM" id="SSF49899">
    <property type="entry name" value="Concanavalin A-like lectins/glucanases"/>
    <property type="match status" value="1"/>
</dbReference>
<dbReference type="InterPro" id="IPR013320">
    <property type="entry name" value="ConA-like_dom_sf"/>
</dbReference>
<dbReference type="InterPro" id="IPR013148">
    <property type="entry name" value="Glyco_hydro_32_N"/>
</dbReference>
<sequence length="519" mass="59641">MQKHTTRIFVYAMSILLFIVSFLYPISDNVFASSKNEYYNETYRPQFHFSPKQNWINDPNGLVYVNGEYHLFYQYNPFGNTWGNISWGHAVSKDLVHWKHLPVALKPDDLGMIFSGSAVVDKNNTSGFFKGKKDGLVAIYTSSGETQQQSIAYSTDQGRTWTKYAGNPVIKNPGIKDFRDPKVFWHDETNKWVMVVAAGNKAMFYSSKNLKGWAYMSEFGAEEGAQLGVWEMPDLFELPIHNDPKKTKWFLKVNTNPGGTKEGYRSQYFIGEFDGTTFKNDNPPDTVLWTDYGKDFFAAQSWSNVPDRRIWIAWMNNWQYAEKIPTNPWRGSMTIPREVTLIEIPNKGVRLIQKPVEELKQLRKEKYMLKNQLVIPKTNLLSKIKDDTFEIVAKVELDSAKEFGFKVRKGEKEETIIGYDAVENKLFVDRTSSGETDFSEQFPEKFEAPLSPKDGKIKMHIFVDRSSVEVFGNDGKAVITSRIFPSPKSQGIEVYSIDGNVKLNSLEVYDLKSVWKNNE</sequence>
<dbReference type="EMBL" id="QOCW01000037">
    <property type="protein sequence ID" value="RBW67435.1"/>
    <property type="molecule type" value="Genomic_DNA"/>
</dbReference>
<comment type="similarity">
    <text evidence="1 5">Belongs to the glycosyl hydrolase 32 family.</text>
</comment>
<keyword evidence="2 5" id="KW-0378">Hydrolase</keyword>
<keyword evidence="6" id="KW-0812">Transmembrane</keyword>
<feature type="domain" description="Glycosyl hydrolase family 32 N-terminal" evidence="7">
    <location>
        <begin position="48"/>
        <end position="355"/>
    </location>
</feature>
<evidence type="ECO:0000256" key="5">
    <source>
        <dbReference type="RuleBase" id="RU362110"/>
    </source>
</evidence>
<dbReference type="CDD" id="cd18622">
    <property type="entry name" value="GH32_Inu-like"/>
    <property type="match status" value="1"/>
</dbReference>
<dbReference type="PANTHER" id="PTHR42800">
    <property type="entry name" value="EXOINULINASE INUD (AFU_ORTHOLOGUE AFUA_5G00480)"/>
    <property type="match status" value="1"/>
</dbReference>
<feature type="domain" description="Glycosyl hydrolase family 32 C-terminal" evidence="8">
    <location>
        <begin position="358"/>
        <end position="510"/>
    </location>
</feature>
<dbReference type="OrthoDB" id="9759709at2"/>
<dbReference type="SMART" id="SM00640">
    <property type="entry name" value="Glyco_32"/>
    <property type="match status" value="1"/>
</dbReference>
<evidence type="ECO:0000256" key="2">
    <source>
        <dbReference type="ARBA" id="ARBA00022801"/>
    </source>
</evidence>
<dbReference type="GO" id="GO:0004575">
    <property type="term" value="F:sucrose alpha-glucosidase activity"/>
    <property type="evidence" value="ECO:0007669"/>
    <property type="project" value="TreeGrafter"/>
</dbReference>
<keyword evidence="6" id="KW-0472">Membrane</keyword>
<dbReference type="Pfam" id="PF08244">
    <property type="entry name" value="Glyco_hydro_32C"/>
    <property type="match status" value="1"/>
</dbReference>
<dbReference type="InterPro" id="IPR018053">
    <property type="entry name" value="Glyco_hydro_32_AS"/>
</dbReference>
<reference evidence="9 10" key="1">
    <citation type="submission" date="2018-07" db="EMBL/GenBank/DDBJ databases">
        <title>Lottiidibacillus patelloidae gen. nov., sp. nov., isolated from the intestinal tract of a marine limpet and the reclassification of B. taeanensis BH030017T, B. algicola KMM 3737T and B. hwajinpoensis SW-72T as genus Lottiidibacillus.</title>
        <authorList>
            <person name="Liu R."/>
            <person name="Huang Z."/>
        </authorList>
    </citation>
    <scope>NUCLEOTIDE SEQUENCE [LARGE SCALE GENOMIC DNA]</scope>
    <source>
        <strain evidence="9 10">BH030017</strain>
    </source>
</reference>
<evidence type="ECO:0000256" key="6">
    <source>
        <dbReference type="SAM" id="Phobius"/>
    </source>
</evidence>
<name>A0A366XQP2_9BACI</name>
<organism evidence="9 10">
    <name type="scientific">Bacillus taeanensis</name>
    <dbReference type="NCBI Taxonomy" id="273032"/>
    <lineage>
        <taxon>Bacteria</taxon>
        <taxon>Bacillati</taxon>
        <taxon>Bacillota</taxon>
        <taxon>Bacilli</taxon>
        <taxon>Bacillales</taxon>
        <taxon>Bacillaceae</taxon>
        <taxon>Bacillus</taxon>
    </lineage>
</organism>
<keyword evidence="10" id="KW-1185">Reference proteome</keyword>
<keyword evidence="3" id="KW-0119">Carbohydrate metabolism</keyword>
<accession>A0A366XQP2</accession>
<evidence type="ECO:0000256" key="1">
    <source>
        <dbReference type="ARBA" id="ARBA00009902"/>
    </source>
</evidence>
<keyword evidence="6" id="KW-1133">Transmembrane helix</keyword>
<dbReference type="SUPFAM" id="SSF75005">
    <property type="entry name" value="Arabinanase/levansucrase/invertase"/>
    <property type="match status" value="1"/>
</dbReference>
<dbReference type="PANTHER" id="PTHR42800:SF1">
    <property type="entry name" value="EXOINULINASE INUD (AFU_ORTHOLOGUE AFUA_5G00480)"/>
    <property type="match status" value="1"/>
</dbReference>
<dbReference type="PROSITE" id="PS00609">
    <property type="entry name" value="GLYCOSYL_HYDROL_F32"/>
    <property type="match status" value="1"/>
</dbReference>
<dbReference type="InterPro" id="IPR001362">
    <property type="entry name" value="Glyco_hydro_32"/>
</dbReference>
<comment type="caution">
    <text evidence="9">The sequence shown here is derived from an EMBL/GenBank/DDBJ whole genome shotgun (WGS) entry which is preliminary data.</text>
</comment>
<dbReference type="InterPro" id="IPR023296">
    <property type="entry name" value="Glyco_hydro_beta-prop_sf"/>
</dbReference>
<evidence type="ECO:0000256" key="4">
    <source>
        <dbReference type="ARBA" id="ARBA00023295"/>
    </source>
</evidence>
<evidence type="ECO:0000313" key="10">
    <source>
        <dbReference type="Proteomes" id="UP000253314"/>
    </source>
</evidence>
<keyword evidence="4 5" id="KW-0326">Glycosidase</keyword>
<dbReference type="RefSeq" id="WP_113808338.1">
    <property type="nucleotide sequence ID" value="NZ_QOCW01000037.1"/>
</dbReference>
<evidence type="ECO:0000313" key="9">
    <source>
        <dbReference type="EMBL" id="RBW67435.1"/>
    </source>
</evidence>
<protein>
    <submittedName>
        <fullName evidence="9">Glycoside hydrolase family 32 protein</fullName>
    </submittedName>
</protein>
<dbReference type="AlphaFoldDB" id="A0A366XQP2"/>